<evidence type="ECO:0000313" key="1">
    <source>
        <dbReference type="EMBL" id="GME27311.1"/>
    </source>
</evidence>
<evidence type="ECO:0000313" key="2">
    <source>
        <dbReference type="Proteomes" id="UP001165186"/>
    </source>
</evidence>
<comment type="caution">
    <text evidence="1">The sequence shown here is derived from an EMBL/GenBank/DDBJ whole genome shotgun (WGS) entry which is preliminary data.</text>
</comment>
<dbReference type="Proteomes" id="UP001165186">
    <property type="component" value="Unassembled WGS sequence"/>
</dbReference>
<protein>
    <submittedName>
        <fullName evidence="1">Uncharacterized protein</fullName>
    </submittedName>
</protein>
<sequence>MPNVTDSSFGSSATAAGTGGDDGDRKRTRPSDDRIKSRWIDQQHAIMDRDDEIERLREQLAETVRESEVPQQQEREPEVPRQQQQLAQIERELDALEQ</sequence>
<organism evidence="1 2">
    <name type="scientific">Neofusicoccum parvum</name>
    <dbReference type="NCBI Taxonomy" id="310453"/>
    <lineage>
        <taxon>Eukaryota</taxon>
        <taxon>Fungi</taxon>
        <taxon>Dikarya</taxon>
        <taxon>Ascomycota</taxon>
        <taxon>Pezizomycotina</taxon>
        <taxon>Dothideomycetes</taxon>
        <taxon>Dothideomycetes incertae sedis</taxon>
        <taxon>Botryosphaeriales</taxon>
        <taxon>Botryosphaeriaceae</taxon>
        <taxon>Neofusicoccum</taxon>
    </lineage>
</organism>
<dbReference type="EMBL" id="BSXG01000036">
    <property type="protein sequence ID" value="GME27311.1"/>
    <property type="molecule type" value="Genomic_DNA"/>
</dbReference>
<keyword evidence="2" id="KW-1185">Reference proteome</keyword>
<reference evidence="1" key="1">
    <citation type="submission" date="2024-09" db="EMBL/GenBank/DDBJ databases">
        <title>Draft Genome Sequences of Neofusicoccum parvum.</title>
        <authorList>
            <person name="Ashida A."/>
            <person name="Camagna M."/>
            <person name="Tanaka A."/>
            <person name="Takemoto D."/>
        </authorList>
    </citation>
    <scope>NUCLEOTIDE SEQUENCE</scope>
    <source>
        <strain evidence="1">PPO83</strain>
    </source>
</reference>
<accession>A0ACB5S3Q4</accession>
<proteinExistence type="predicted"/>
<name>A0ACB5S3Q4_9PEZI</name>
<gene>
    <name evidence="1" type="primary">g4051</name>
    <name evidence="1" type="ORF">NpPPO83_00004051</name>
</gene>